<sequence>MTKPFIPIGRALCHTDHELTRLYMEFWPDFFDKKAQGSSLAPPRGSNQSIVFSIYGYDQDA</sequence>
<dbReference type="EMBL" id="BKCJ011848513">
    <property type="protein sequence ID" value="GFD58086.1"/>
    <property type="molecule type" value="Genomic_DNA"/>
</dbReference>
<reference evidence="1" key="1">
    <citation type="journal article" date="2019" name="Sci. Rep.">
        <title>Draft genome of Tanacetum cinerariifolium, the natural source of mosquito coil.</title>
        <authorList>
            <person name="Yamashiro T."/>
            <person name="Shiraishi A."/>
            <person name="Satake H."/>
            <person name="Nakayama K."/>
        </authorList>
    </citation>
    <scope>NUCLEOTIDE SEQUENCE</scope>
</reference>
<evidence type="ECO:0000313" key="1">
    <source>
        <dbReference type="EMBL" id="GFD58086.1"/>
    </source>
</evidence>
<organism evidence="1">
    <name type="scientific">Tanacetum cinerariifolium</name>
    <name type="common">Dalmatian daisy</name>
    <name type="synonym">Chrysanthemum cinerariifolium</name>
    <dbReference type="NCBI Taxonomy" id="118510"/>
    <lineage>
        <taxon>Eukaryota</taxon>
        <taxon>Viridiplantae</taxon>
        <taxon>Streptophyta</taxon>
        <taxon>Embryophyta</taxon>
        <taxon>Tracheophyta</taxon>
        <taxon>Spermatophyta</taxon>
        <taxon>Magnoliopsida</taxon>
        <taxon>eudicotyledons</taxon>
        <taxon>Gunneridae</taxon>
        <taxon>Pentapetalae</taxon>
        <taxon>asterids</taxon>
        <taxon>campanulids</taxon>
        <taxon>Asterales</taxon>
        <taxon>Asteraceae</taxon>
        <taxon>Asteroideae</taxon>
        <taxon>Anthemideae</taxon>
        <taxon>Anthemidinae</taxon>
        <taxon>Tanacetum</taxon>
    </lineage>
</organism>
<accession>A0A699XJV5</accession>
<name>A0A699XJV5_TANCI</name>
<feature type="non-terminal residue" evidence="1">
    <location>
        <position position="61"/>
    </location>
</feature>
<dbReference type="AlphaFoldDB" id="A0A699XJV5"/>
<gene>
    <name evidence="1" type="ORF">Tci_930055</name>
</gene>
<comment type="caution">
    <text evidence="1">The sequence shown here is derived from an EMBL/GenBank/DDBJ whole genome shotgun (WGS) entry which is preliminary data.</text>
</comment>
<protein>
    <submittedName>
        <fullName evidence="1">Uncharacterized protein</fullName>
    </submittedName>
</protein>
<proteinExistence type="predicted"/>